<dbReference type="Gene3D" id="4.10.240.10">
    <property type="entry name" value="Zn(2)-C6 fungal-type DNA-binding domain"/>
    <property type="match status" value="2"/>
</dbReference>
<keyword evidence="3" id="KW-0805">Transcription regulation</keyword>
<dbReference type="Proteomes" id="UP000193218">
    <property type="component" value="Unassembled WGS sequence"/>
</dbReference>
<comment type="caution">
    <text evidence="8">The sequence shown here is derived from an EMBL/GenBank/DDBJ whole genome shotgun (WGS) entry which is preliminary data.</text>
</comment>
<organism evidence="8 9">
    <name type="scientific">Kockovaella imperatae</name>
    <dbReference type="NCBI Taxonomy" id="4999"/>
    <lineage>
        <taxon>Eukaryota</taxon>
        <taxon>Fungi</taxon>
        <taxon>Dikarya</taxon>
        <taxon>Basidiomycota</taxon>
        <taxon>Agaricomycotina</taxon>
        <taxon>Tremellomycetes</taxon>
        <taxon>Tremellales</taxon>
        <taxon>Cuniculitremaceae</taxon>
        <taxon>Kockovaella</taxon>
    </lineage>
</organism>
<evidence type="ECO:0000256" key="2">
    <source>
        <dbReference type="ARBA" id="ARBA00022723"/>
    </source>
</evidence>
<evidence type="ECO:0000313" key="9">
    <source>
        <dbReference type="Proteomes" id="UP000193218"/>
    </source>
</evidence>
<keyword evidence="5" id="KW-0539">Nucleus</keyword>
<name>A0A1Y1U9F6_9TREE</name>
<dbReference type="CDD" id="cd00067">
    <property type="entry name" value="GAL4"/>
    <property type="match status" value="2"/>
</dbReference>
<dbReference type="GO" id="GO:0005634">
    <property type="term" value="C:nucleus"/>
    <property type="evidence" value="ECO:0007669"/>
    <property type="project" value="UniProtKB-SubCell"/>
</dbReference>
<dbReference type="PANTHER" id="PTHR47338:SF7">
    <property type="entry name" value="ZN(II)2CYS6 TRANSCRIPTION FACTOR (EUROFUNG)"/>
    <property type="match status" value="1"/>
</dbReference>
<dbReference type="GO" id="GO:0006351">
    <property type="term" value="P:DNA-templated transcription"/>
    <property type="evidence" value="ECO:0007669"/>
    <property type="project" value="InterPro"/>
</dbReference>
<evidence type="ECO:0000256" key="6">
    <source>
        <dbReference type="SAM" id="MobiDB-lite"/>
    </source>
</evidence>
<evidence type="ECO:0000256" key="4">
    <source>
        <dbReference type="ARBA" id="ARBA00023163"/>
    </source>
</evidence>
<dbReference type="OrthoDB" id="2123952at2759"/>
<reference evidence="8 9" key="1">
    <citation type="submission" date="2017-03" db="EMBL/GenBank/DDBJ databases">
        <title>Widespread Adenine N6-methylation of Active Genes in Fungi.</title>
        <authorList>
            <consortium name="DOE Joint Genome Institute"/>
            <person name="Mondo S.J."/>
            <person name="Dannebaum R.O."/>
            <person name="Kuo R.C."/>
            <person name="Louie K.B."/>
            <person name="Bewick A.J."/>
            <person name="Labutti K."/>
            <person name="Haridas S."/>
            <person name="Kuo A."/>
            <person name="Salamov A."/>
            <person name="Ahrendt S.R."/>
            <person name="Lau R."/>
            <person name="Bowen B.P."/>
            <person name="Lipzen A."/>
            <person name="Sullivan W."/>
            <person name="Andreopoulos W.B."/>
            <person name="Clum A."/>
            <person name="Lindquist E."/>
            <person name="Daum C."/>
            <person name="Northen T.R."/>
            <person name="Ramamoorthy G."/>
            <person name="Schmitz R.J."/>
            <person name="Gryganskyi A."/>
            <person name="Culley D."/>
            <person name="Magnuson J."/>
            <person name="James T.Y."/>
            <person name="O'Malley M.A."/>
            <person name="Stajich J.E."/>
            <person name="Spatafora J.W."/>
            <person name="Visel A."/>
            <person name="Grigoriev I.V."/>
        </authorList>
    </citation>
    <scope>NUCLEOTIDE SEQUENCE [LARGE SCALE GENOMIC DNA]</scope>
    <source>
        <strain evidence="8 9">NRRL Y-17943</strain>
    </source>
</reference>
<dbReference type="STRING" id="4999.A0A1Y1U9F6"/>
<dbReference type="Pfam" id="PF00172">
    <property type="entry name" value="Zn_clus"/>
    <property type="match status" value="2"/>
</dbReference>
<dbReference type="GO" id="GO:0003677">
    <property type="term" value="F:DNA binding"/>
    <property type="evidence" value="ECO:0007669"/>
    <property type="project" value="InterPro"/>
</dbReference>
<evidence type="ECO:0000256" key="5">
    <source>
        <dbReference type="ARBA" id="ARBA00023242"/>
    </source>
</evidence>
<dbReference type="SUPFAM" id="SSF57701">
    <property type="entry name" value="Zn2/Cys6 DNA-binding domain"/>
    <property type="match status" value="2"/>
</dbReference>
<keyword evidence="4" id="KW-0804">Transcription</keyword>
<dbReference type="SMART" id="SM00066">
    <property type="entry name" value="GAL4"/>
    <property type="match status" value="2"/>
</dbReference>
<dbReference type="InterPro" id="IPR036864">
    <property type="entry name" value="Zn2-C6_fun-type_DNA-bd_sf"/>
</dbReference>
<dbReference type="InParanoid" id="A0A1Y1U9F6"/>
<dbReference type="InterPro" id="IPR007219">
    <property type="entry name" value="XnlR_reg_dom"/>
</dbReference>
<protein>
    <recommendedName>
        <fullName evidence="7">Zn(2)-C6 fungal-type domain-containing protein</fullName>
    </recommendedName>
</protein>
<dbReference type="Pfam" id="PF04082">
    <property type="entry name" value="Fungal_trans"/>
    <property type="match status" value="1"/>
</dbReference>
<feature type="domain" description="Zn(2)-C6 fungal-type" evidence="7">
    <location>
        <begin position="94"/>
        <end position="124"/>
    </location>
</feature>
<dbReference type="GO" id="GO:0000981">
    <property type="term" value="F:DNA-binding transcription factor activity, RNA polymerase II-specific"/>
    <property type="evidence" value="ECO:0007669"/>
    <property type="project" value="InterPro"/>
</dbReference>
<dbReference type="PROSITE" id="PS50048">
    <property type="entry name" value="ZN2_CY6_FUNGAL_2"/>
    <property type="match status" value="2"/>
</dbReference>
<proteinExistence type="predicted"/>
<gene>
    <name evidence="8" type="ORF">BD324DRAFT_196210</name>
</gene>
<dbReference type="InterPro" id="IPR001138">
    <property type="entry name" value="Zn2Cys6_DnaBD"/>
</dbReference>
<dbReference type="SMART" id="SM00906">
    <property type="entry name" value="Fungal_trans"/>
    <property type="match status" value="1"/>
</dbReference>
<keyword evidence="2" id="KW-0479">Metal-binding</keyword>
<evidence type="ECO:0000259" key="7">
    <source>
        <dbReference type="PROSITE" id="PS50048"/>
    </source>
</evidence>
<dbReference type="InterPro" id="IPR050815">
    <property type="entry name" value="TF_fung"/>
</dbReference>
<dbReference type="PROSITE" id="PS00463">
    <property type="entry name" value="ZN2_CY6_FUNGAL_1"/>
    <property type="match status" value="2"/>
</dbReference>
<evidence type="ECO:0000313" key="8">
    <source>
        <dbReference type="EMBL" id="ORX33725.1"/>
    </source>
</evidence>
<dbReference type="RefSeq" id="XP_021868024.1">
    <property type="nucleotide sequence ID" value="XM_022012154.1"/>
</dbReference>
<sequence length="768" mass="85953">MLFSQYFASMLDAPRDKKQRSRTGCLTCRRRRVKCDELPGICIKCLTVGVECEWATTPPTTINHHQHHGAGRSGSDGISFAAGGPFHGLVKLPACDTCRLAKTRCDRDYPSCQRCKLEKLQCVYSHWRKRRNRGHSASTVAAGAAVVLFPAPPSFDDIGNQRSPVSAGPSQINSREHSHPSTATSPSILGDRLSSRSELEKYLDAFFRHVHPEMTTSFIHQGRLFEELEETWSSPSLYSGSSRGISSPLLLKCMAAASGRFLPDADNSHPDGGNLPAQWAQEAKMALTLDMDRFSISKLAATLCLVHHEYSSGRIESAWTWTAVASRMCIGLGPHNICRPDISISQGGVDEYESDWIQNESKKRLVWATVCADAWTACGPAECSTFDRHLIKDLPLPSTEREFAFGRDVPCKFPRPTLSTKTLERGQLRGTSANHVWLTLLGNDVQWHLKHIADDPRPWEPDSNFNELRLRLEHWHESCASDMRFDVSTMYARKDDPDFGSWILVQLRAEQIGFLLRRFTMPSYEDILPPGYLDHAPSEWVAQVRKECEMHARNLARKISIVTRRFPQFVPANWTWNMFIYGSIREQPAVTALRSKMSSQVCANPAEGTIQVRPEMGTPPRPSGALAGLSCASGDDAMVEEGFYAMIFLLYKMTAWFDQNHRVARDLLKMLADQGIHLEAGWTQRLRSDAPGQSAPGEHGTDVLSHLPYLRRYIREPSVGESHTSAVGAKDMCLGPYHSQHVCGDRENAKRSKIAVSSRSAVRVVCYR</sequence>
<dbReference type="FunCoup" id="A0A1Y1U9F6">
    <property type="interactions" value="1"/>
</dbReference>
<dbReference type="CDD" id="cd12148">
    <property type="entry name" value="fungal_TF_MHR"/>
    <property type="match status" value="1"/>
</dbReference>
<dbReference type="EMBL" id="NBSH01000017">
    <property type="protein sequence ID" value="ORX33725.1"/>
    <property type="molecule type" value="Genomic_DNA"/>
</dbReference>
<comment type="subcellular location">
    <subcellularLocation>
        <location evidence="1">Nucleus</location>
    </subcellularLocation>
</comment>
<keyword evidence="9" id="KW-1185">Reference proteome</keyword>
<evidence type="ECO:0000256" key="3">
    <source>
        <dbReference type="ARBA" id="ARBA00023015"/>
    </source>
</evidence>
<dbReference type="AlphaFoldDB" id="A0A1Y1U9F6"/>
<accession>A0A1Y1U9F6</accession>
<dbReference type="PANTHER" id="PTHR47338">
    <property type="entry name" value="ZN(II)2CYS6 TRANSCRIPTION FACTOR (EUROFUNG)-RELATED"/>
    <property type="match status" value="1"/>
</dbReference>
<feature type="compositionally biased region" description="Polar residues" evidence="6">
    <location>
        <begin position="160"/>
        <end position="173"/>
    </location>
</feature>
<feature type="region of interest" description="Disordered" evidence="6">
    <location>
        <begin position="158"/>
        <end position="191"/>
    </location>
</feature>
<dbReference type="GeneID" id="33553962"/>
<evidence type="ECO:0000256" key="1">
    <source>
        <dbReference type="ARBA" id="ARBA00004123"/>
    </source>
</evidence>
<feature type="domain" description="Zn(2)-C6 fungal-type" evidence="7">
    <location>
        <begin position="24"/>
        <end position="54"/>
    </location>
</feature>
<dbReference type="GO" id="GO:0008270">
    <property type="term" value="F:zinc ion binding"/>
    <property type="evidence" value="ECO:0007669"/>
    <property type="project" value="InterPro"/>
</dbReference>